<dbReference type="EMBL" id="KL596806">
    <property type="protein sequence ID" value="KER24549.1"/>
    <property type="molecule type" value="Genomic_DNA"/>
</dbReference>
<dbReference type="Proteomes" id="UP000054324">
    <property type="component" value="Unassembled WGS sequence"/>
</dbReference>
<reference evidence="1 2" key="1">
    <citation type="submission" date="2013-11" db="EMBL/GenBank/DDBJ databases">
        <title>Opisthorchis viverrini - life in the bile duct.</title>
        <authorList>
            <person name="Young N.D."/>
            <person name="Nagarajan N."/>
            <person name="Lin S.J."/>
            <person name="Korhonen P.K."/>
            <person name="Jex A.R."/>
            <person name="Hall R.S."/>
            <person name="Safavi-Hemami H."/>
            <person name="Kaewkong W."/>
            <person name="Bertrand D."/>
            <person name="Gao S."/>
            <person name="Seet Q."/>
            <person name="Wongkham S."/>
            <person name="Teh B.T."/>
            <person name="Wongkham C."/>
            <person name="Intapan P.M."/>
            <person name="Maleewong W."/>
            <person name="Yang X."/>
            <person name="Hu M."/>
            <person name="Wang Z."/>
            <person name="Hofmann A."/>
            <person name="Sternberg P.W."/>
            <person name="Tan P."/>
            <person name="Wang J."/>
            <person name="Gasser R.B."/>
        </authorList>
    </citation>
    <scope>NUCLEOTIDE SEQUENCE [LARGE SCALE GENOMIC DNA]</scope>
</reference>
<sequence>MDTCRLTGVIHTQPVIADKRSQFPQFGDNRFVSHEDGFWTRLIFNVDYQFACTSGRKSPETAGPRGCLVRTSTVLIININSMMSGFKTDASLPYNHDLFENPIVKKRIKLDGEGT</sequence>
<protein>
    <submittedName>
        <fullName evidence="1">Uncharacterized protein</fullName>
    </submittedName>
</protein>
<evidence type="ECO:0000313" key="1">
    <source>
        <dbReference type="EMBL" id="KER24549.1"/>
    </source>
</evidence>
<keyword evidence="2" id="KW-1185">Reference proteome</keyword>
<dbReference type="KEGG" id="ovi:T265_07817"/>
<accession>A0A075AAF4</accession>
<dbReference type="CTD" id="20321996"/>
<evidence type="ECO:0000313" key="2">
    <source>
        <dbReference type="Proteomes" id="UP000054324"/>
    </source>
</evidence>
<proteinExistence type="predicted"/>
<dbReference type="AlphaFoldDB" id="A0A075AAF4"/>
<organism evidence="1 2">
    <name type="scientific">Opisthorchis viverrini</name>
    <name type="common">Southeast Asian liver fluke</name>
    <dbReference type="NCBI Taxonomy" id="6198"/>
    <lineage>
        <taxon>Eukaryota</taxon>
        <taxon>Metazoa</taxon>
        <taxon>Spiralia</taxon>
        <taxon>Lophotrochozoa</taxon>
        <taxon>Platyhelminthes</taxon>
        <taxon>Trematoda</taxon>
        <taxon>Digenea</taxon>
        <taxon>Opisthorchiida</taxon>
        <taxon>Opisthorchiata</taxon>
        <taxon>Opisthorchiidae</taxon>
        <taxon>Opisthorchis</taxon>
    </lineage>
</organism>
<dbReference type="RefSeq" id="XP_009171710.1">
    <property type="nucleotide sequence ID" value="XM_009173446.1"/>
</dbReference>
<dbReference type="GeneID" id="20321996"/>
<name>A0A075AAF4_OPIVI</name>
<gene>
    <name evidence="1" type="ORF">T265_07817</name>
</gene>